<dbReference type="SMART" id="SM00906">
    <property type="entry name" value="Fungal_trans"/>
    <property type="match status" value="1"/>
</dbReference>
<dbReference type="SUPFAM" id="SSF57701">
    <property type="entry name" value="Zn2/Cys6 DNA-binding domain"/>
    <property type="match status" value="1"/>
</dbReference>
<dbReference type="OrthoDB" id="424974at2759"/>
<feature type="region of interest" description="Disordered" evidence="4">
    <location>
        <begin position="649"/>
        <end position="669"/>
    </location>
</feature>
<dbReference type="Pfam" id="PF04082">
    <property type="entry name" value="Fungal_trans"/>
    <property type="match status" value="1"/>
</dbReference>
<dbReference type="PROSITE" id="PS00463">
    <property type="entry name" value="ZN2_CY6_FUNGAL_1"/>
    <property type="match status" value="1"/>
</dbReference>
<evidence type="ECO:0000313" key="7">
    <source>
        <dbReference type="Proteomes" id="UP000053927"/>
    </source>
</evidence>
<evidence type="ECO:0000259" key="5">
    <source>
        <dbReference type="PROSITE" id="PS50048"/>
    </source>
</evidence>
<keyword evidence="2" id="KW-0479">Metal-binding</keyword>
<dbReference type="PROSITE" id="PS50048">
    <property type="entry name" value="ZN2_CY6_FUNGAL_2"/>
    <property type="match status" value="1"/>
</dbReference>
<dbReference type="GO" id="GO:0008270">
    <property type="term" value="F:zinc ion binding"/>
    <property type="evidence" value="ECO:0007669"/>
    <property type="project" value="InterPro"/>
</dbReference>
<reference evidence="7" key="1">
    <citation type="journal article" date="2012" name="Science">
        <title>The Paleozoic origin of enzymatic lignin decomposition reconstructed from 31 fungal genomes.</title>
        <authorList>
            <person name="Floudas D."/>
            <person name="Binder M."/>
            <person name="Riley R."/>
            <person name="Barry K."/>
            <person name="Blanchette R.A."/>
            <person name="Henrissat B."/>
            <person name="Martinez A.T."/>
            <person name="Otillar R."/>
            <person name="Spatafora J.W."/>
            <person name="Yadav J.S."/>
            <person name="Aerts A."/>
            <person name="Benoit I."/>
            <person name="Boyd A."/>
            <person name="Carlson A."/>
            <person name="Copeland A."/>
            <person name="Coutinho P.M."/>
            <person name="de Vries R.P."/>
            <person name="Ferreira P."/>
            <person name="Findley K."/>
            <person name="Foster B."/>
            <person name="Gaskell J."/>
            <person name="Glotzer D."/>
            <person name="Gorecki P."/>
            <person name="Heitman J."/>
            <person name="Hesse C."/>
            <person name="Hori C."/>
            <person name="Igarashi K."/>
            <person name="Jurgens J.A."/>
            <person name="Kallen N."/>
            <person name="Kersten P."/>
            <person name="Kohler A."/>
            <person name="Kuees U."/>
            <person name="Kumar T.K.A."/>
            <person name="Kuo A."/>
            <person name="LaButti K."/>
            <person name="Larrondo L.F."/>
            <person name="Lindquist E."/>
            <person name="Ling A."/>
            <person name="Lombard V."/>
            <person name="Lucas S."/>
            <person name="Lundell T."/>
            <person name="Martin R."/>
            <person name="McLaughlin D.J."/>
            <person name="Morgenstern I."/>
            <person name="Morin E."/>
            <person name="Murat C."/>
            <person name="Nagy L.G."/>
            <person name="Nolan M."/>
            <person name="Ohm R.A."/>
            <person name="Patyshakuliyeva A."/>
            <person name="Rokas A."/>
            <person name="Ruiz-Duenas F.J."/>
            <person name="Sabat G."/>
            <person name="Salamov A."/>
            <person name="Samejima M."/>
            <person name="Schmutz J."/>
            <person name="Slot J.C."/>
            <person name="St John F."/>
            <person name="Stenlid J."/>
            <person name="Sun H."/>
            <person name="Sun S."/>
            <person name="Syed K."/>
            <person name="Tsang A."/>
            <person name="Wiebenga A."/>
            <person name="Young D."/>
            <person name="Pisabarro A."/>
            <person name="Eastwood D.C."/>
            <person name="Martin F."/>
            <person name="Cullen D."/>
            <person name="Grigoriev I.V."/>
            <person name="Hibbett D.S."/>
        </authorList>
    </citation>
    <scope>NUCLEOTIDE SEQUENCE [LARGE SCALE GENOMIC DNA]</scope>
    <source>
        <strain evidence="7">FP-91666</strain>
    </source>
</reference>
<dbReference type="EMBL" id="JH687398">
    <property type="protein sequence ID" value="EIM80522.1"/>
    <property type="molecule type" value="Genomic_DNA"/>
</dbReference>
<keyword evidence="7" id="KW-1185">Reference proteome</keyword>
<dbReference type="GO" id="GO:0006351">
    <property type="term" value="P:DNA-templated transcription"/>
    <property type="evidence" value="ECO:0007669"/>
    <property type="project" value="InterPro"/>
</dbReference>
<dbReference type="GeneID" id="18794759"/>
<sequence>MSFSLAPTGDAGTPASLSPKQRRRSAALSCAECRRLKLRCSRVFPCTSCVKKGCGAICPDGSLTTGKGNRFILANTEVLHDKIGQLASRVRQLEDALGEQHALHSTERHALLADDLLQIKRPLERELKKETSGEEEPEAAEVIDAVGSLAISRTGKTNFFGQTANSWYLLQNEENSGDEESSASPELPLPYDLPWLSHTFPFTQSVSRTAQNVRSILLSYLPEAPQAQRLVDIYYNNAAWMYTPMYRDDFQENVFNRIYEPQPLAEPDPIECHRIGAMYLVLALATLVDLEMPQQSHDAHYYLQLGRAALSVDSIFEGQSTIALQALLMMAHFMFWSDIDGPRWAVMGIAVKLAHSCGLHRDSGRWGLSATETFRRRSLFWELYVYDSWQSLTYGRPPSFSLIHIDTQMAHQPTKNDQGEEEMIFELWKHKFSSQCLSVVHDQVFGARAPSYKVLQELDRKVRNFPTPPSLQVPGFGGPVVDATPAPISLTMQRYIAFAIREISLCFLVFPSFDFTDPPISTALFYMHRGFFARALEDNAQDPLGSKFAPSVLAAYSTACSFVALIKSLFSQQPALTERMWFLFTHVFSCAIVLSSIPIKCPSMALARSALSHLDSALQLFERVAENPRAVRVLPILRKLRERAIASMQELQMRHPMTPSSKPPMNPTLKKEDEELATLGGKTRLVHRGPTSASSPSNTASPSSNSASPPPHSVSPPLTAGHRHVRTPSIASQEATYPRPDQFSHTPHVAANQQTPAWSTYPPPSEHAPAYNYNTYNFPPQQWSQQLPPAEEFAYSAAHDGAMSIEMLADQYGVTNFDYSASMSVNSYYGQSGSDAGLMMQSPGEMQATQDPTAAWQSLVAQFSHV</sequence>
<evidence type="ECO:0000256" key="4">
    <source>
        <dbReference type="SAM" id="MobiDB-lite"/>
    </source>
</evidence>
<accession>R7S1S6</accession>
<dbReference type="KEGG" id="shs:STEHIDRAFT_105646"/>
<evidence type="ECO:0000256" key="3">
    <source>
        <dbReference type="ARBA" id="ARBA00023242"/>
    </source>
</evidence>
<feature type="region of interest" description="Disordered" evidence="4">
    <location>
        <begin position="1"/>
        <end position="20"/>
    </location>
</feature>
<dbReference type="RefSeq" id="XP_007310633.1">
    <property type="nucleotide sequence ID" value="XM_007310571.1"/>
</dbReference>
<dbReference type="AlphaFoldDB" id="R7S1S6"/>
<keyword evidence="3" id="KW-0539">Nucleus</keyword>
<dbReference type="InterPro" id="IPR036864">
    <property type="entry name" value="Zn2-C6_fun-type_DNA-bd_sf"/>
</dbReference>
<name>R7S1S6_STEHR</name>
<gene>
    <name evidence="6" type="ORF">STEHIDRAFT_105646</name>
</gene>
<feature type="domain" description="Zn(2)-C6 fungal-type" evidence="5">
    <location>
        <begin position="29"/>
        <end position="58"/>
    </location>
</feature>
<dbReference type="InterPro" id="IPR007219">
    <property type="entry name" value="XnlR_reg_dom"/>
</dbReference>
<dbReference type="OMA" id="ITERMWF"/>
<dbReference type="CDD" id="cd00067">
    <property type="entry name" value="GAL4"/>
    <property type="match status" value="1"/>
</dbReference>
<dbReference type="GO" id="GO:0003677">
    <property type="term" value="F:DNA binding"/>
    <property type="evidence" value="ECO:0007669"/>
    <property type="project" value="InterPro"/>
</dbReference>
<comment type="subcellular location">
    <subcellularLocation>
        <location evidence="1">Nucleus</location>
    </subcellularLocation>
</comment>
<evidence type="ECO:0000256" key="1">
    <source>
        <dbReference type="ARBA" id="ARBA00004123"/>
    </source>
</evidence>
<dbReference type="InterPro" id="IPR050613">
    <property type="entry name" value="Sec_Metabolite_Reg"/>
</dbReference>
<evidence type="ECO:0000256" key="2">
    <source>
        <dbReference type="ARBA" id="ARBA00022723"/>
    </source>
</evidence>
<dbReference type="GO" id="GO:0005634">
    <property type="term" value="C:nucleus"/>
    <property type="evidence" value="ECO:0007669"/>
    <property type="project" value="UniProtKB-SubCell"/>
</dbReference>
<proteinExistence type="predicted"/>
<dbReference type="GO" id="GO:0000981">
    <property type="term" value="F:DNA-binding transcription factor activity, RNA polymerase II-specific"/>
    <property type="evidence" value="ECO:0007669"/>
    <property type="project" value="InterPro"/>
</dbReference>
<feature type="compositionally biased region" description="Low complexity" evidence="4">
    <location>
        <begin position="690"/>
        <end position="707"/>
    </location>
</feature>
<dbReference type="Proteomes" id="UP000053927">
    <property type="component" value="Unassembled WGS sequence"/>
</dbReference>
<dbReference type="CDD" id="cd12148">
    <property type="entry name" value="fungal_TF_MHR"/>
    <property type="match status" value="1"/>
</dbReference>
<protein>
    <recommendedName>
        <fullName evidence="5">Zn(2)-C6 fungal-type domain-containing protein</fullName>
    </recommendedName>
</protein>
<dbReference type="PANTHER" id="PTHR31001">
    <property type="entry name" value="UNCHARACTERIZED TRANSCRIPTIONAL REGULATORY PROTEIN"/>
    <property type="match status" value="1"/>
</dbReference>
<organism evidence="6 7">
    <name type="scientific">Stereum hirsutum (strain FP-91666)</name>
    <name type="common">White-rot fungus</name>
    <dbReference type="NCBI Taxonomy" id="721885"/>
    <lineage>
        <taxon>Eukaryota</taxon>
        <taxon>Fungi</taxon>
        <taxon>Dikarya</taxon>
        <taxon>Basidiomycota</taxon>
        <taxon>Agaricomycotina</taxon>
        <taxon>Agaricomycetes</taxon>
        <taxon>Russulales</taxon>
        <taxon>Stereaceae</taxon>
        <taxon>Stereum</taxon>
    </lineage>
</organism>
<dbReference type="PANTHER" id="PTHR31001:SF56">
    <property type="entry name" value="ZN(2)-C6 FUNGAL-TYPE DOMAIN-CONTAINING PROTEIN"/>
    <property type="match status" value="1"/>
</dbReference>
<dbReference type="eggNOG" id="ENOG502RYE1">
    <property type="taxonomic scope" value="Eukaryota"/>
</dbReference>
<feature type="region of interest" description="Disordered" evidence="4">
    <location>
        <begin position="682"/>
        <end position="763"/>
    </location>
</feature>
<dbReference type="Gene3D" id="4.10.240.10">
    <property type="entry name" value="Zn(2)-C6 fungal-type DNA-binding domain"/>
    <property type="match status" value="1"/>
</dbReference>
<dbReference type="SMART" id="SM00066">
    <property type="entry name" value="GAL4"/>
    <property type="match status" value="1"/>
</dbReference>
<dbReference type="InterPro" id="IPR001138">
    <property type="entry name" value="Zn2Cys6_DnaBD"/>
</dbReference>
<evidence type="ECO:0000313" key="6">
    <source>
        <dbReference type="EMBL" id="EIM80522.1"/>
    </source>
</evidence>